<evidence type="ECO:0000313" key="8">
    <source>
        <dbReference type="EMBL" id="TKW68270.1"/>
    </source>
</evidence>
<dbReference type="AlphaFoldDB" id="A0A533IDS2"/>
<comment type="subcellular location">
    <subcellularLocation>
        <location evidence="1">Cell membrane</location>
        <topology evidence="1">Multi-pass membrane protein</topology>
    </subcellularLocation>
</comment>
<evidence type="ECO:0000256" key="5">
    <source>
        <dbReference type="ARBA" id="ARBA00023136"/>
    </source>
</evidence>
<feature type="domain" description="VTT" evidence="7">
    <location>
        <begin position="30"/>
        <end position="159"/>
    </location>
</feature>
<evidence type="ECO:0000256" key="4">
    <source>
        <dbReference type="ARBA" id="ARBA00022989"/>
    </source>
</evidence>
<proteinExistence type="predicted"/>
<evidence type="ECO:0000256" key="6">
    <source>
        <dbReference type="SAM" id="Phobius"/>
    </source>
</evidence>
<feature type="transmembrane region" description="Helical" evidence="6">
    <location>
        <begin position="50"/>
        <end position="71"/>
    </location>
</feature>
<dbReference type="Pfam" id="PF09335">
    <property type="entry name" value="VTT_dom"/>
    <property type="match status" value="1"/>
</dbReference>
<evidence type="ECO:0000256" key="2">
    <source>
        <dbReference type="ARBA" id="ARBA00022475"/>
    </source>
</evidence>
<organism evidence="8 9">
    <name type="scientific">Paracoccus denitrificans</name>
    <dbReference type="NCBI Taxonomy" id="266"/>
    <lineage>
        <taxon>Bacteria</taxon>
        <taxon>Pseudomonadati</taxon>
        <taxon>Pseudomonadota</taxon>
        <taxon>Alphaproteobacteria</taxon>
        <taxon>Rhodobacterales</taxon>
        <taxon>Paracoccaceae</taxon>
        <taxon>Paracoccus</taxon>
    </lineage>
</organism>
<dbReference type="InterPro" id="IPR051311">
    <property type="entry name" value="DedA_domain"/>
</dbReference>
<reference evidence="8 9" key="1">
    <citation type="journal article" date="2017" name="Nat. Commun.">
        <title>In situ click chemistry generation of cyclooxygenase-2 inhibitors.</title>
        <authorList>
            <person name="Bhardwaj A."/>
            <person name="Kaur J."/>
            <person name="Wuest M."/>
            <person name="Wuest F."/>
        </authorList>
    </citation>
    <scope>NUCLEOTIDE SEQUENCE [LARGE SCALE GENOMIC DNA]</scope>
    <source>
        <strain evidence="8">S2_012_000_R3_94</strain>
    </source>
</reference>
<evidence type="ECO:0000313" key="9">
    <source>
        <dbReference type="Proteomes" id="UP000315344"/>
    </source>
</evidence>
<dbReference type="EMBL" id="VAFL01000002">
    <property type="protein sequence ID" value="TKW68270.1"/>
    <property type="molecule type" value="Genomic_DNA"/>
</dbReference>
<comment type="caution">
    <text evidence="8">The sequence shown here is derived from an EMBL/GenBank/DDBJ whole genome shotgun (WGS) entry which is preliminary data.</text>
</comment>
<keyword evidence="5 6" id="KW-0472">Membrane</keyword>
<feature type="transmembrane region" description="Helical" evidence="6">
    <location>
        <begin position="168"/>
        <end position="190"/>
    </location>
</feature>
<dbReference type="PANTHER" id="PTHR42709">
    <property type="entry name" value="ALKALINE PHOSPHATASE LIKE PROTEIN"/>
    <property type="match status" value="1"/>
</dbReference>
<evidence type="ECO:0000259" key="7">
    <source>
        <dbReference type="Pfam" id="PF09335"/>
    </source>
</evidence>
<feature type="transmembrane region" description="Helical" evidence="6">
    <location>
        <begin position="140"/>
        <end position="162"/>
    </location>
</feature>
<keyword evidence="3 6" id="KW-0812">Transmembrane</keyword>
<accession>A0A533IDS2</accession>
<dbReference type="InterPro" id="IPR032816">
    <property type="entry name" value="VTT_dom"/>
</dbReference>
<feature type="transmembrane region" description="Helical" evidence="6">
    <location>
        <begin position="12"/>
        <end position="30"/>
    </location>
</feature>
<protein>
    <submittedName>
        <fullName evidence="8">DedA family protein</fullName>
    </submittedName>
</protein>
<evidence type="ECO:0000256" key="3">
    <source>
        <dbReference type="ARBA" id="ARBA00022692"/>
    </source>
</evidence>
<keyword evidence="4 6" id="KW-1133">Transmembrane helix</keyword>
<dbReference type="Proteomes" id="UP000315344">
    <property type="component" value="Unassembled WGS sequence"/>
</dbReference>
<keyword evidence="2" id="KW-1003">Cell membrane</keyword>
<evidence type="ECO:0000256" key="1">
    <source>
        <dbReference type="ARBA" id="ARBA00004651"/>
    </source>
</evidence>
<sequence>MFDWVVSVIEAWGYPGVFLLMLAENLFPPIPSEVIMPLAGFLVGEGQMNLILTIAAGTAGSVLGTSFWYFVGRMFGAERLKRWAARWGRVLTMSPSDIDGAVGWFDRHGGAAVFFGRMLPAIRTLISVPAGIARMAFSKFLLLTIAGSLIWTVLLTVAGMVLQDRFELVSGVIDPVSKVIVVTVIAIYLYRVIRWKPH</sequence>
<dbReference type="PANTHER" id="PTHR42709:SF6">
    <property type="entry name" value="UNDECAPRENYL PHOSPHATE TRANSPORTER A"/>
    <property type="match status" value="1"/>
</dbReference>
<name>A0A533IDS2_PARDE</name>
<gene>
    <name evidence="8" type="ORF">DI616_04000</name>
</gene>
<dbReference type="GO" id="GO:0005886">
    <property type="term" value="C:plasma membrane"/>
    <property type="evidence" value="ECO:0007669"/>
    <property type="project" value="UniProtKB-SubCell"/>
</dbReference>